<evidence type="ECO:0008006" key="3">
    <source>
        <dbReference type="Google" id="ProtNLM"/>
    </source>
</evidence>
<accession>A0A835HA13</accession>
<evidence type="ECO:0000313" key="2">
    <source>
        <dbReference type="Proteomes" id="UP000631114"/>
    </source>
</evidence>
<dbReference type="PANTHER" id="PTHR31286:SF180">
    <property type="entry name" value="OS10G0362600 PROTEIN"/>
    <property type="match status" value="1"/>
</dbReference>
<dbReference type="InterPro" id="IPR040256">
    <property type="entry name" value="At4g02000-like"/>
</dbReference>
<organism evidence="1 2">
    <name type="scientific">Coptis chinensis</name>
    <dbReference type="NCBI Taxonomy" id="261450"/>
    <lineage>
        <taxon>Eukaryota</taxon>
        <taxon>Viridiplantae</taxon>
        <taxon>Streptophyta</taxon>
        <taxon>Embryophyta</taxon>
        <taxon>Tracheophyta</taxon>
        <taxon>Spermatophyta</taxon>
        <taxon>Magnoliopsida</taxon>
        <taxon>Ranunculales</taxon>
        <taxon>Ranunculaceae</taxon>
        <taxon>Coptidoideae</taxon>
        <taxon>Coptis</taxon>
    </lineage>
</organism>
<proteinExistence type="predicted"/>
<protein>
    <recommendedName>
        <fullName evidence="3">DUF4283 domain-containing protein</fullName>
    </recommendedName>
</protein>
<dbReference type="PANTHER" id="PTHR31286">
    <property type="entry name" value="GLYCINE-RICH CELL WALL STRUCTURAL PROTEIN 1.8-LIKE"/>
    <property type="match status" value="1"/>
</dbReference>
<evidence type="ECO:0000313" key="1">
    <source>
        <dbReference type="EMBL" id="KAF9595499.1"/>
    </source>
</evidence>
<comment type="caution">
    <text evidence="1">The sequence shown here is derived from an EMBL/GenBank/DDBJ whole genome shotgun (WGS) entry which is preliminary data.</text>
</comment>
<dbReference type="AlphaFoldDB" id="A0A835HA13"/>
<gene>
    <name evidence="1" type="ORF">IFM89_000587</name>
</gene>
<dbReference type="Proteomes" id="UP000631114">
    <property type="component" value="Unassembled WGS sequence"/>
</dbReference>
<name>A0A835HA13_9MAGN</name>
<dbReference type="OrthoDB" id="851886at2759"/>
<keyword evidence="2" id="KW-1185">Reference proteome</keyword>
<sequence length="88" mass="10269">MASRLFVVETWSREVEDHKNMMQTLPIWVEVSKTQKEMWTVNGIGYTASLIGEPKCTDDATTKKKRLEFAKLCVHIYLYLSPFQIPYP</sequence>
<dbReference type="EMBL" id="JADFTS010000007">
    <property type="protein sequence ID" value="KAF9595499.1"/>
    <property type="molecule type" value="Genomic_DNA"/>
</dbReference>
<reference evidence="1 2" key="1">
    <citation type="submission" date="2020-10" db="EMBL/GenBank/DDBJ databases">
        <title>The Coptis chinensis genome and diversification of protoberbering-type alkaloids.</title>
        <authorList>
            <person name="Wang B."/>
            <person name="Shu S."/>
            <person name="Song C."/>
            <person name="Liu Y."/>
        </authorList>
    </citation>
    <scope>NUCLEOTIDE SEQUENCE [LARGE SCALE GENOMIC DNA]</scope>
    <source>
        <strain evidence="1">HL-2020</strain>
        <tissue evidence="1">Leaf</tissue>
    </source>
</reference>